<protein>
    <submittedName>
        <fullName evidence="1">DUF354 domain-containing protein</fullName>
    </submittedName>
</protein>
<sequence length="357" mass="38987">MHVMITIQHPGHVHFFRHAIAELENRGHEIHVFARESDVAVQLLEAYDIDHEVLAGDADSLVSLAAVQATYELRLLQRARRLEPDVITAIGGVAAAHVASVVGAKSLVFYDTEHATLVTKLSYPFADAISTPECYRDDIGPKQVTYPGYHELAYLHPERFEPDPTVLEAVDLAPEESFAVVRLSSWAASHDVGHGGFDDPHAVVDRLEAAGLRVLLTAEGEPPAALESYQFTTAPERMHDLLASADVVLSEGATTAAEAAVLGTPAVYVNPLSLGYTAELDAEYGLLFEYTGEERHVRGLERAVSVLAEPDDTWAHRRERLLADRIDVTDLVVQQLETIAQTRTADRPAPAANPDRS</sequence>
<dbReference type="AlphaFoldDB" id="A0AAF0PEV7"/>
<dbReference type="PIRSF" id="PIRSF005357">
    <property type="entry name" value="UCP005357"/>
    <property type="match status" value="1"/>
</dbReference>
<evidence type="ECO:0000313" key="1">
    <source>
        <dbReference type="EMBL" id="WMT09179.1"/>
    </source>
</evidence>
<dbReference type="EMBL" id="CP101873">
    <property type="protein sequence ID" value="WMT09179.1"/>
    <property type="molecule type" value="Genomic_DNA"/>
</dbReference>
<keyword evidence="2" id="KW-1185">Reference proteome</keyword>
<dbReference type="GeneID" id="84213470"/>
<proteinExistence type="predicted"/>
<dbReference type="Proteomes" id="UP001224926">
    <property type="component" value="Chromosome"/>
</dbReference>
<dbReference type="RefSeq" id="WP_049964806.1">
    <property type="nucleotide sequence ID" value="NZ_CP101873.1"/>
</dbReference>
<evidence type="ECO:0000313" key="2">
    <source>
        <dbReference type="Proteomes" id="UP001224926"/>
    </source>
</evidence>
<dbReference type="Gene3D" id="3.40.50.2000">
    <property type="entry name" value="Glycogen Phosphorylase B"/>
    <property type="match status" value="1"/>
</dbReference>
<name>A0AAF0PEV7_9EURY</name>
<dbReference type="PANTHER" id="PTHR39662">
    <property type="entry name" value="DUF354 DOMAIN-CONTAINING PROTEIN-RELATED"/>
    <property type="match status" value="1"/>
</dbReference>
<dbReference type="Pfam" id="PF04007">
    <property type="entry name" value="DUF354"/>
    <property type="match status" value="1"/>
</dbReference>
<dbReference type="GeneID" id="39861159"/>
<dbReference type="InterPro" id="IPR007152">
    <property type="entry name" value="DUF354"/>
</dbReference>
<dbReference type="PANTHER" id="PTHR39662:SF1">
    <property type="entry name" value="DUF354 DOMAIN-CONTAINING PROTEIN"/>
    <property type="match status" value="1"/>
</dbReference>
<dbReference type="SUPFAM" id="SSF53756">
    <property type="entry name" value="UDP-Glycosyltransferase/glycogen phosphorylase"/>
    <property type="match status" value="1"/>
</dbReference>
<gene>
    <name evidence="1" type="ORF">NP511_05975</name>
</gene>
<organism evidence="1 2">
    <name type="scientific">Natrinema thermotolerans</name>
    <dbReference type="NCBI Taxonomy" id="121872"/>
    <lineage>
        <taxon>Archaea</taxon>
        <taxon>Methanobacteriati</taxon>
        <taxon>Methanobacteriota</taxon>
        <taxon>Stenosarchaea group</taxon>
        <taxon>Halobacteria</taxon>
        <taxon>Halobacteriales</taxon>
        <taxon>Natrialbaceae</taxon>
        <taxon>Natrinema</taxon>
    </lineage>
</organism>
<accession>A0AAF0PEV7</accession>
<reference evidence="1 2" key="1">
    <citation type="submission" date="2022-07" db="EMBL/GenBank/DDBJ databases">
        <title>Two temperate virus in Haloterrigena jeotgali A29.</title>
        <authorList>
            <person name="Deng X."/>
        </authorList>
    </citation>
    <scope>NUCLEOTIDE SEQUENCE [LARGE SCALE GENOMIC DNA]</scope>
    <source>
        <strain evidence="1 2">A29</strain>
    </source>
</reference>